<dbReference type="PANTHER" id="PTHR12526">
    <property type="entry name" value="GLYCOSYLTRANSFERASE"/>
    <property type="match status" value="1"/>
</dbReference>
<accession>A0ABQ4EGM3</accession>
<evidence type="ECO:0000313" key="5">
    <source>
        <dbReference type="Proteomes" id="UP000621500"/>
    </source>
</evidence>
<protein>
    <recommendedName>
        <fullName evidence="3">Glycosyltransferase subfamily 4-like N-terminal domain-containing protein</fullName>
    </recommendedName>
</protein>
<dbReference type="Gene3D" id="3.40.50.2000">
    <property type="entry name" value="Glycogen Phosphorylase B"/>
    <property type="match status" value="2"/>
</dbReference>
<dbReference type="SUPFAM" id="SSF53756">
    <property type="entry name" value="UDP-Glycosyltransferase/glycogen phosphorylase"/>
    <property type="match status" value="1"/>
</dbReference>
<evidence type="ECO:0000256" key="1">
    <source>
        <dbReference type="ARBA" id="ARBA00022676"/>
    </source>
</evidence>
<feature type="domain" description="Glycosyltransferase subfamily 4-like N-terminal" evidence="3">
    <location>
        <begin position="56"/>
        <end position="215"/>
    </location>
</feature>
<keyword evidence="2" id="KW-0808">Transferase</keyword>
<reference evidence="4 5" key="1">
    <citation type="submission" date="2021-01" db="EMBL/GenBank/DDBJ databases">
        <title>Whole genome shotgun sequence of Plantactinospora mayteni NBRC 109088.</title>
        <authorList>
            <person name="Komaki H."/>
            <person name="Tamura T."/>
        </authorList>
    </citation>
    <scope>NUCLEOTIDE SEQUENCE [LARGE SCALE GENOMIC DNA]</scope>
    <source>
        <strain evidence="4 5">NBRC 109088</strain>
    </source>
</reference>
<proteinExistence type="predicted"/>
<dbReference type="Proteomes" id="UP000621500">
    <property type="component" value="Unassembled WGS sequence"/>
</dbReference>
<dbReference type="Pfam" id="PF13579">
    <property type="entry name" value="Glyco_trans_4_4"/>
    <property type="match status" value="1"/>
</dbReference>
<evidence type="ECO:0000259" key="3">
    <source>
        <dbReference type="Pfam" id="PF13579"/>
    </source>
</evidence>
<dbReference type="Pfam" id="PF13692">
    <property type="entry name" value="Glyco_trans_1_4"/>
    <property type="match status" value="1"/>
</dbReference>
<gene>
    <name evidence="4" type="ORF">Pma05_04490</name>
</gene>
<organism evidence="4 5">
    <name type="scientific">Plantactinospora mayteni</name>
    <dbReference type="NCBI Taxonomy" id="566021"/>
    <lineage>
        <taxon>Bacteria</taxon>
        <taxon>Bacillati</taxon>
        <taxon>Actinomycetota</taxon>
        <taxon>Actinomycetes</taxon>
        <taxon>Micromonosporales</taxon>
        <taxon>Micromonosporaceae</taxon>
        <taxon>Plantactinospora</taxon>
    </lineage>
</organism>
<keyword evidence="5" id="KW-1185">Reference proteome</keyword>
<keyword evidence="1" id="KW-0328">Glycosyltransferase</keyword>
<comment type="caution">
    <text evidence="4">The sequence shown here is derived from an EMBL/GenBank/DDBJ whole genome shotgun (WGS) entry which is preliminary data.</text>
</comment>
<name>A0ABQ4EGM3_9ACTN</name>
<sequence length="445" mass="48432">MLARRGPDADDSSVILGECPVTGVSIPVTLLGFTVPDEAIEEILARDAAMPVQTHTFAWGLVRALIAGGCHVTLLSAMPVSTYPRHPRIRFRGRRFDADGVQGRLLGFLNLLGAKHATRFLAVLLVGWRATGRWGTQVLLIHGIHTPFLWFGVLLAAIRGTLVVPVLTDPPTLVGPGEGRPTRLLRGLDAWLVRAALRRCDGVIALTAALAEDFAPGRRHLVLEGIYSPARPESAGSIRSTSIRSSRRRETYEIAYAGSLTRTYGVDRLVEAVRQIDQPSLRLSIFGRGELEPWIAEQAAADSRIRHPRLLGRDELLHRLASADLLVNPRPVDQDFVRYSFPSKLIEYLSVGVPVVTTRLPGIPGDYRGRVVFAESDTAEGLAAAIRSVLSWRPGEAAEFGVAAAAFIGETRGVRAQGTKLAAFIRELARTNRRPARSRTSVGVV</sequence>
<evidence type="ECO:0000313" key="4">
    <source>
        <dbReference type="EMBL" id="GIG93876.1"/>
    </source>
</evidence>
<dbReference type="EMBL" id="BONX01000003">
    <property type="protein sequence ID" value="GIG93876.1"/>
    <property type="molecule type" value="Genomic_DNA"/>
</dbReference>
<dbReference type="InterPro" id="IPR028098">
    <property type="entry name" value="Glyco_trans_4-like_N"/>
</dbReference>
<evidence type="ECO:0000256" key="2">
    <source>
        <dbReference type="ARBA" id="ARBA00022679"/>
    </source>
</evidence>